<dbReference type="EMBL" id="CP036316">
    <property type="protein sequence ID" value="QDT65735.1"/>
    <property type="molecule type" value="Genomic_DNA"/>
</dbReference>
<dbReference type="PANTHER" id="PTHR11067">
    <property type="entry name" value="INOSINE TRIPHOSPHATE PYROPHOSPHATASE/HAM1 PROTEIN"/>
    <property type="match status" value="1"/>
</dbReference>
<dbReference type="Pfam" id="PF01725">
    <property type="entry name" value="Ham1p_like"/>
    <property type="match status" value="1"/>
</dbReference>
<dbReference type="HAMAP" id="MF_01405">
    <property type="entry name" value="Non_canon_purine_NTPase"/>
    <property type="match status" value="1"/>
</dbReference>
<evidence type="ECO:0000256" key="9">
    <source>
        <dbReference type="ARBA" id="ARBA00052017"/>
    </source>
</evidence>
<dbReference type="Proteomes" id="UP000319976">
    <property type="component" value="Chromosome"/>
</dbReference>
<organism evidence="12 13">
    <name type="scientific">Calycomorphotria hydatis</name>
    <dbReference type="NCBI Taxonomy" id="2528027"/>
    <lineage>
        <taxon>Bacteria</taxon>
        <taxon>Pseudomonadati</taxon>
        <taxon>Planctomycetota</taxon>
        <taxon>Planctomycetia</taxon>
        <taxon>Planctomycetales</taxon>
        <taxon>Planctomycetaceae</taxon>
        <taxon>Calycomorphotria</taxon>
    </lineage>
</organism>
<comment type="similarity">
    <text evidence="1 10 11">Belongs to the HAM1 NTPase family.</text>
</comment>
<dbReference type="NCBIfam" id="TIGR00042">
    <property type="entry name" value="RdgB/HAM1 family non-canonical purine NTP pyrophosphatase"/>
    <property type="match status" value="1"/>
</dbReference>
<keyword evidence="5 10" id="KW-0378">Hydrolase</keyword>
<keyword evidence="13" id="KW-1185">Reference proteome</keyword>
<dbReference type="GO" id="GO:0036222">
    <property type="term" value="F:XTP diphosphatase activity"/>
    <property type="evidence" value="ECO:0007669"/>
    <property type="project" value="UniProtKB-UniRule"/>
</dbReference>
<keyword evidence="6 10" id="KW-0460">Magnesium</keyword>
<dbReference type="GO" id="GO:0009117">
    <property type="term" value="P:nucleotide metabolic process"/>
    <property type="evidence" value="ECO:0007669"/>
    <property type="project" value="UniProtKB-KW"/>
</dbReference>
<dbReference type="OrthoDB" id="9807456at2"/>
<evidence type="ECO:0000256" key="4">
    <source>
        <dbReference type="ARBA" id="ARBA00022741"/>
    </source>
</evidence>
<dbReference type="RefSeq" id="WP_145264160.1">
    <property type="nucleotide sequence ID" value="NZ_CP036316.1"/>
</dbReference>
<feature type="active site" description="Proton acceptor" evidence="10">
    <location>
        <position position="70"/>
    </location>
</feature>
<gene>
    <name evidence="12" type="ORF">V22_29950</name>
</gene>
<evidence type="ECO:0000256" key="8">
    <source>
        <dbReference type="ARBA" id="ARBA00051875"/>
    </source>
</evidence>
<feature type="binding site" evidence="10">
    <location>
        <position position="177"/>
    </location>
    <ligand>
        <name>substrate</name>
    </ligand>
</feature>
<feature type="binding site" evidence="10">
    <location>
        <position position="71"/>
    </location>
    <ligand>
        <name>substrate</name>
    </ligand>
</feature>
<feature type="binding site" evidence="10">
    <location>
        <begin position="8"/>
        <end position="13"/>
    </location>
    <ligand>
        <name>substrate</name>
    </ligand>
</feature>
<accession>A0A517TBI4</accession>
<evidence type="ECO:0000313" key="13">
    <source>
        <dbReference type="Proteomes" id="UP000319976"/>
    </source>
</evidence>
<dbReference type="CDD" id="cd00515">
    <property type="entry name" value="HAM1"/>
    <property type="match status" value="1"/>
</dbReference>
<comment type="catalytic activity">
    <reaction evidence="8 10">
        <text>dITP + H2O = dIMP + diphosphate + H(+)</text>
        <dbReference type="Rhea" id="RHEA:28342"/>
        <dbReference type="ChEBI" id="CHEBI:15377"/>
        <dbReference type="ChEBI" id="CHEBI:15378"/>
        <dbReference type="ChEBI" id="CHEBI:33019"/>
        <dbReference type="ChEBI" id="CHEBI:61194"/>
        <dbReference type="ChEBI" id="CHEBI:61382"/>
        <dbReference type="EC" id="3.6.1.66"/>
    </reaction>
</comment>
<comment type="catalytic activity">
    <reaction evidence="9 10">
        <text>XTP + H2O = XMP + diphosphate + H(+)</text>
        <dbReference type="Rhea" id="RHEA:28610"/>
        <dbReference type="ChEBI" id="CHEBI:15377"/>
        <dbReference type="ChEBI" id="CHEBI:15378"/>
        <dbReference type="ChEBI" id="CHEBI:33019"/>
        <dbReference type="ChEBI" id="CHEBI:57464"/>
        <dbReference type="ChEBI" id="CHEBI:61314"/>
        <dbReference type="EC" id="3.6.1.66"/>
    </reaction>
</comment>
<evidence type="ECO:0000256" key="5">
    <source>
        <dbReference type="ARBA" id="ARBA00022801"/>
    </source>
</evidence>
<feature type="binding site" evidence="10">
    <location>
        <begin position="154"/>
        <end position="157"/>
    </location>
    <ligand>
        <name>substrate</name>
    </ligand>
</feature>
<dbReference type="GO" id="GO:0036220">
    <property type="term" value="F:ITP diphosphatase activity"/>
    <property type="evidence" value="ECO:0007669"/>
    <property type="project" value="UniProtKB-UniRule"/>
</dbReference>
<evidence type="ECO:0000256" key="11">
    <source>
        <dbReference type="RuleBase" id="RU003781"/>
    </source>
</evidence>
<dbReference type="PANTHER" id="PTHR11067:SF9">
    <property type="entry name" value="INOSINE TRIPHOSPHATE PYROPHOSPHATASE"/>
    <property type="match status" value="1"/>
</dbReference>
<dbReference type="GO" id="GO:0000166">
    <property type="term" value="F:nucleotide binding"/>
    <property type="evidence" value="ECO:0007669"/>
    <property type="project" value="UniProtKB-KW"/>
</dbReference>
<dbReference type="InterPro" id="IPR029001">
    <property type="entry name" value="ITPase-like_fam"/>
</dbReference>
<dbReference type="InterPro" id="IPR002637">
    <property type="entry name" value="RdgB/HAM1"/>
</dbReference>
<evidence type="ECO:0000256" key="2">
    <source>
        <dbReference type="ARBA" id="ARBA00011738"/>
    </source>
</evidence>
<evidence type="ECO:0000256" key="1">
    <source>
        <dbReference type="ARBA" id="ARBA00008023"/>
    </source>
</evidence>
<dbReference type="GO" id="GO:0017111">
    <property type="term" value="F:ribonucleoside triphosphate phosphatase activity"/>
    <property type="evidence" value="ECO:0007669"/>
    <property type="project" value="InterPro"/>
</dbReference>
<dbReference type="FunFam" id="3.90.950.10:FF:000001">
    <property type="entry name" value="dITP/XTP pyrophosphatase"/>
    <property type="match status" value="1"/>
</dbReference>
<dbReference type="AlphaFoldDB" id="A0A517TBI4"/>
<reference evidence="12 13" key="1">
    <citation type="submission" date="2019-02" db="EMBL/GenBank/DDBJ databases">
        <title>Deep-cultivation of Planctomycetes and their phenomic and genomic characterization uncovers novel biology.</title>
        <authorList>
            <person name="Wiegand S."/>
            <person name="Jogler M."/>
            <person name="Boedeker C."/>
            <person name="Pinto D."/>
            <person name="Vollmers J."/>
            <person name="Rivas-Marin E."/>
            <person name="Kohn T."/>
            <person name="Peeters S.H."/>
            <person name="Heuer A."/>
            <person name="Rast P."/>
            <person name="Oberbeckmann S."/>
            <person name="Bunk B."/>
            <person name="Jeske O."/>
            <person name="Meyerdierks A."/>
            <person name="Storesund J.E."/>
            <person name="Kallscheuer N."/>
            <person name="Luecker S."/>
            <person name="Lage O.M."/>
            <person name="Pohl T."/>
            <person name="Merkel B.J."/>
            <person name="Hornburger P."/>
            <person name="Mueller R.-W."/>
            <person name="Bruemmer F."/>
            <person name="Labrenz M."/>
            <person name="Spormann A.M."/>
            <person name="Op den Camp H."/>
            <person name="Overmann J."/>
            <person name="Amann R."/>
            <person name="Jetten M.S.M."/>
            <person name="Mascher T."/>
            <person name="Medema M.H."/>
            <person name="Devos D.P."/>
            <person name="Kaster A.-K."/>
            <person name="Ovreas L."/>
            <person name="Rohde M."/>
            <person name="Galperin M.Y."/>
            <person name="Jogler C."/>
        </authorList>
    </citation>
    <scope>NUCLEOTIDE SEQUENCE [LARGE SCALE GENOMIC DNA]</scope>
    <source>
        <strain evidence="12 13">V22</strain>
    </source>
</reference>
<evidence type="ECO:0000256" key="7">
    <source>
        <dbReference type="ARBA" id="ARBA00023080"/>
    </source>
</evidence>
<comment type="function">
    <text evidence="10">Pyrophosphatase that catalyzes the hydrolysis of nucleoside triphosphates to their monophosphate derivatives, with a high preference for the non-canonical purine nucleotides XTP (xanthosine triphosphate), dITP (deoxyinosine triphosphate) and ITP. Seems to function as a house-cleaning enzyme that removes non-canonical purine nucleotides from the nucleotide pool, thus preventing their incorporation into DNA/RNA and avoiding chromosomal lesions.</text>
</comment>
<evidence type="ECO:0000313" key="12">
    <source>
        <dbReference type="EMBL" id="QDT65735.1"/>
    </source>
</evidence>
<comment type="catalytic activity">
    <reaction evidence="10">
        <text>ITP + H2O = IMP + diphosphate + H(+)</text>
        <dbReference type="Rhea" id="RHEA:29399"/>
        <dbReference type="ChEBI" id="CHEBI:15377"/>
        <dbReference type="ChEBI" id="CHEBI:15378"/>
        <dbReference type="ChEBI" id="CHEBI:33019"/>
        <dbReference type="ChEBI" id="CHEBI:58053"/>
        <dbReference type="ChEBI" id="CHEBI:61402"/>
        <dbReference type="EC" id="3.6.1.66"/>
    </reaction>
</comment>
<dbReference type="SUPFAM" id="SSF52972">
    <property type="entry name" value="ITPase-like"/>
    <property type="match status" value="1"/>
</dbReference>
<comment type="cofactor">
    <cofactor evidence="10">
        <name>Mg(2+)</name>
        <dbReference type="ChEBI" id="CHEBI:18420"/>
    </cofactor>
    <text evidence="10">Binds 1 Mg(2+) ion per subunit.</text>
</comment>
<keyword evidence="4 10" id="KW-0547">Nucleotide-binding</keyword>
<protein>
    <recommendedName>
        <fullName evidence="10">dITP/XTP pyrophosphatase</fullName>
        <ecNumber evidence="10">3.6.1.66</ecNumber>
    </recommendedName>
    <alternativeName>
        <fullName evidence="10">Non-canonical purine NTP pyrophosphatase</fullName>
    </alternativeName>
    <alternativeName>
        <fullName evidence="10">Non-standard purine NTP pyrophosphatase</fullName>
    </alternativeName>
    <alternativeName>
        <fullName evidence="10">Nucleoside-triphosphate diphosphatase</fullName>
    </alternativeName>
    <alternativeName>
        <fullName evidence="10">Nucleoside-triphosphate pyrophosphatase</fullName>
        <shortName evidence="10">NTPase</shortName>
    </alternativeName>
</protein>
<name>A0A517TBI4_9PLAN</name>
<sequence length="204" mass="22263">MVELVVASRNKGKIREIEELLGPLGFKVRGISEFPDVAETIEDGETFAENAAKKAREAAVHLGRWALGEDSGLCVDALGGRPGIYSARYSGDDATDEKNNAKLMEELADVPDAKRSAHYECHVAVSDETGEIRLTSSGQCCGRIADAPRGENGFGYDPYFLLPEYHRTFGELPAVVKRHLSHRARAFEQLSSGMRSLAHQLASD</sequence>
<dbReference type="GO" id="GO:0005829">
    <property type="term" value="C:cytosol"/>
    <property type="evidence" value="ECO:0007669"/>
    <property type="project" value="TreeGrafter"/>
</dbReference>
<dbReference type="GO" id="GO:0046872">
    <property type="term" value="F:metal ion binding"/>
    <property type="evidence" value="ECO:0007669"/>
    <property type="project" value="UniProtKB-KW"/>
</dbReference>
<feature type="binding site" evidence="10">
    <location>
        <position position="70"/>
    </location>
    <ligand>
        <name>Mg(2+)</name>
        <dbReference type="ChEBI" id="CHEBI:18420"/>
    </ligand>
</feature>
<dbReference type="GO" id="GO:0009146">
    <property type="term" value="P:purine nucleoside triphosphate catabolic process"/>
    <property type="evidence" value="ECO:0007669"/>
    <property type="project" value="UniProtKB-UniRule"/>
</dbReference>
<keyword evidence="3 10" id="KW-0479">Metal-binding</keyword>
<evidence type="ECO:0000256" key="3">
    <source>
        <dbReference type="ARBA" id="ARBA00022723"/>
    </source>
</evidence>
<dbReference type="Gene3D" id="3.90.950.10">
    <property type="match status" value="1"/>
</dbReference>
<evidence type="ECO:0000256" key="10">
    <source>
        <dbReference type="HAMAP-Rule" id="MF_01405"/>
    </source>
</evidence>
<keyword evidence="7 10" id="KW-0546">Nucleotide metabolism</keyword>
<dbReference type="EC" id="3.6.1.66" evidence="10"/>
<dbReference type="KEGG" id="chya:V22_29950"/>
<feature type="binding site" evidence="10">
    <location>
        <begin position="182"/>
        <end position="183"/>
    </location>
    <ligand>
        <name>substrate</name>
    </ligand>
</feature>
<proteinExistence type="inferred from homology"/>
<dbReference type="InterPro" id="IPR020922">
    <property type="entry name" value="dITP/XTP_pyrophosphatase"/>
</dbReference>
<evidence type="ECO:0000256" key="6">
    <source>
        <dbReference type="ARBA" id="ARBA00022842"/>
    </source>
</evidence>
<comment type="caution">
    <text evidence="10">Lacks conserved residue(s) required for the propagation of feature annotation.</text>
</comment>
<dbReference type="GO" id="GO:0035870">
    <property type="term" value="F:dITP diphosphatase activity"/>
    <property type="evidence" value="ECO:0007669"/>
    <property type="project" value="UniProtKB-UniRule"/>
</dbReference>
<comment type="subunit">
    <text evidence="2 10">Homodimer.</text>
</comment>